<keyword evidence="1" id="KW-0732">Signal</keyword>
<reference evidence="2" key="1">
    <citation type="submission" date="2021-11" db="EMBL/GenBank/DDBJ databases">
        <title>Purpureocillium_takamizusanense_genome.</title>
        <authorList>
            <person name="Nguyen N.-H."/>
        </authorList>
    </citation>
    <scope>NUCLEOTIDE SEQUENCE</scope>
    <source>
        <strain evidence="2">PT3</strain>
    </source>
</reference>
<keyword evidence="3" id="KW-1185">Reference proteome</keyword>
<dbReference type="EMBL" id="CP086355">
    <property type="protein sequence ID" value="UNI17172.1"/>
    <property type="molecule type" value="Genomic_DNA"/>
</dbReference>
<evidence type="ECO:0000313" key="3">
    <source>
        <dbReference type="Proteomes" id="UP000829364"/>
    </source>
</evidence>
<dbReference type="GeneID" id="72065504"/>
<organism evidence="2 3">
    <name type="scientific">Purpureocillium takamizusanense</name>
    <dbReference type="NCBI Taxonomy" id="2060973"/>
    <lineage>
        <taxon>Eukaryota</taxon>
        <taxon>Fungi</taxon>
        <taxon>Dikarya</taxon>
        <taxon>Ascomycota</taxon>
        <taxon>Pezizomycotina</taxon>
        <taxon>Sordariomycetes</taxon>
        <taxon>Hypocreomycetidae</taxon>
        <taxon>Hypocreales</taxon>
        <taxon>Ophiocordycipitaceae</taxon>
        <taxon>Purpureocillium</taxon>
    </lineage>
</organism>
<dbReference type="KEGG" id="ptkz:JDV02_003547"/>
<evidence type="ECO:0000256" key="1">
    <source>
        <dbReference type="SAM" id="SignalP"/>
    </source>
</evidence>
<gene>
    <name evidence="2" type="ORF">JDV02_003547</name>
</gene>
<dbReference type="AlphaFoldDB" id="A0A9Q8QDB5"/>
<accession>A0A9Q8QDB5</accession>
<dbReference type="RefSeq" id="XP_047840653.1">
    <property type="nucleotide sequence ID" value="XM_047984679.1"/>
</dbReference>
<dbReference type="OrthoDB" id="3434980at2759"/>
<sequence>MKLALLASTIFAATGLASPIEAHDKHLISYTFERNKNFMESDLKVQKIIVDATGMDDWICSRSFPPICHPPPLETDVIKKLEALPGVIIRRTVRECTST</sequence>
<evidence type="ECO:0000313" key="2">
    <source>
        <dbReference type="EMBL" id="UNI17172.1"/>
    </source>
</evidence>
<protein>
    <submittedName>
        <fullName evidence="2">Uncharacterized protein</fullName>
    </submittedName>
</protein>
<dbReference type="Proteomes" id="UP000829364">
    <property type="component" value="Chromosome 2"/>
</dbReference>
<proteinExistence type="predicted"/>
<feature type="signal peptide" evidence="1">
    <location>
        <begin position="1"/>
        <end position="17"/>
    </location>
</feature>
<feature type="chain" id="PRO_5040453261" evidence="1">
    <location>
        <begin position="18"/>
        <end position="99"/>
    </location>
</feature>
<name>A0A9Q8QDB5_9HYPO</name>